<reference evidence="1 2" key="1">
    <citation type="submission" date="2020-05" db="EMBL/GenBank/DDBJ databases">
        <title>Complete genome sequence of Gemmatimonas greenlandica TET16.</title>
        <authorList>
            <person name="Zeng Y."/>
        </authorList>
    </citation>
    <scope>NUCLEOTIDE SEQUENCE [LARGE SCALE GENOMIC DNA]</scope>
    <source>
        <strain evidence="1 2">TET16</strain>
    </source>
</reference>
<name>A0A6M4IYE5_9BACT</name>
<dbReference type="KEGG" id="ggr:HKW67_18005"/>
<dbReference type="Proteomes" id="UP000500938">
    <property type="component" value="Chromosome"/>
</dbReference>
<evidence type="ECO:0000313" key="1">
    <source>
        <dbReference type="EMBL" id="QJR37271.1"/>
    </source>
</evidence>
<dbReference type="AlphaFoldDB" id="A0A6M4IYE5"/>
<accession>A0A6M4IYE5</accession>
<dbReference type="RefSeq" id="WP_171226705.1">
    <property type="nucleotide sequence ID" value="NZ_CP053085.1"/>
</dbReference>
<keyword evidence="2" id="KW-1185">Reference proteome</keyword>
<sequence length="148" mass="15619">MLTDTIIAKRTSGRVTCALVPQPQWAKSRILADQAVESLGLRALGDGWLEVSESDALRIAAGVLGRDLATNAVIVPAAEADALVSDLLAMVPEPFTCFTNGDWADVFGEESQHTNGFSFDPLTESALDAGIVCVGDGVTAVLWVEDED</sequence>
<evidence type="ECO:0000313" key="2">
    <source>
        <dbReference type="Proteomes" id="UP000500938"/>
    </source>
</evidence>
<protein>
    <submittedName>
        <fullName evidence="1">Uncharacterized protein</fullName>
    </submittedName>
</protein>
<gene>
    <name evidence="1" type="ORF">HKW67_18005</name>
</gene>
<dbReference type="EMBL" id="CP053085">
    <property type="protein sequence ID" value="QJR37271.1"/>
    <property type="molecule type" value="Genomic_DNA"/>
</dbReference>
<proteinExistence type="predicted"/>
<organism evidence="1 2">
    <name type="scientific">Gemmatimonas groenlandica</name>
    <dbReference type="NCBI Taxonomy" id="2732249"/>
    <lineage>
        <taxon>Bacteria</taxon>
        <taxon>Pseudomonadati</taxon>
        <taxon>Gemmatimonadota</taxon>
        <taxon>Gemmatimonadia</taxon>
        <taxon>Gemmatimonadales</taxon>
        <taxon>Gemmatimonadaceae</taxon>
        <taxon>Gemmatimonas</taxon>
    </lineage>
</organism>